<protein>
    <recommendedName>
        <fullName evidence="6">Fungal lipase-type domain-containing protein</fullName>
    </recommendedName>
</protein>
<evidence type="ECO:0000259" key="6">
    <source>
        <dbReference type="Pfam" id="PF01764"/>
    </source>
</evidence>
<reference evidence="8" key="1">
    <citation type="submission" date="2024-06" db="EMBL/GenBank/DDBJ databases">
        <title>Multi-omics analyses provide insights into the biosynthesis of the anticancer antibiotic pleurotin in Hohenbuehelia grisea.</title>
        <authorList>
            <person name="Weaver J.A."/>
            <person name="Alberti F."/>
        </authorList>
    </citation>
    <scope>NUCLEOTIDE SEQUENCE [LARGE SCALE GENOMIC DNA]</scope>
    <source>
        <strain evidence="8">T-177</strain>
    </source>
</reference>
<evidence type="ECO:0000256" key="3">
    <source>
        <dbReference type="ARBA" id="ARBA00047591"/>
    </source>
</evidence>
<dbReference type="Pfam" id="PF01764">
    <property type="entry name" value="Lipase_3"/>
    <property type="match status" value="1"/>
</dbReference>
<dbReference type="InterPro" id="IPR051218">
    <property type="entry name" value="Sec_MonoDiacylglyc_Lipase"/>
</dbReference>
<comment type="catalytic activity">
    <reaction evidence="4">
        <text>a monoacylglycerol + H2O = glycerol + a fatty acid + H(+)</text>
        <dbReference type="Rhea" id="RHEA:15245"/>
        <dbReference type="ChEBI" id="CHEBI:15377"/>
        <dbReference type="ChEBI" id="CHEBI:15378"/>
        <dbReference type="ChEBI" id="CHEBI:17408"/>
        <dbReference type="ChEBI" id="CHEBI:17754"/>
        <dbReference type="ChEBI" id="CHEBI:28868"/>
    </reaction>
</comment>
<evidence type="ECO:0000256" key="4">
    <source>
        <dbReference type="ARBA" id="ARBA00048461"/>
    </source>
</evidence>
<comment type="catalytic activity">
    <reaction evidence="3">
        <text>a diacylglycerol + H2O = a monoacylglycerol + a fatty acid + H(+)</text>
        <dbReference type="Rhea" id="RHEA:32731"/>
        <dbReference type="ChEBI" id="CHEBI:15377"/>
        <dbReference type="ChEBI" id="CHEBI:15378"/>
        <dbReference type="ChEBI" id="CHEBI:17408"/>
        <dbReference type="ChEBI" id="CHEBI:18035"/>
        <dbReference type="ChEBI" id="CHEBI:28868"/>
    </reaction>
</comment>
<evidence type="ECO:0000256" key="2">
    <source>
        <dbReference type="ARBA" id="ARBA00043996"/>
    </source>
</evidence>
<accession>A0ABR3JE44</accession>
<feature type="signal peptide" evidence="5">
    <location>
        <begin position="1"/>
        <end position="22"/>
    </location>
</feature>
<keyword evidence="8" id="KW-1185">Reference proteome</keyword>
<dbReference type="SUPFAM" id="SSF53474">
    <property type="entry name" value="alpha/beta-Hydrolases"/>
    <property type="match status" value="1"/>
</dbReference>
<dbReference type="PANTHER" id="PTHR45856:SF25">
    <property type="entry name" value="FUNGAL LIPASE-LIKE DOMAIN-CONTAINING PROTEIN"/>
    <property type="match status" value="1"/>
</dbReference>
<dbReference type="InterPro" id="IPR029058">
    <property type="entry name" value="AB_hydrolase_fold"/>
</dbReference>
<evidence type="ECO:0000313" key="7">
    <source>
        <dbReference type="EMBL" id="KAL0953907.1"/>
    </source>
</evidence>
<dbReference type="InterPro" id="IPR002921">
    <property type="entry name" value="Fungal_lipase-type"/>
</dbReference>
<name>A0ABR3JE44_9AGAR</name>
<sequence length="351" mass="37627">MSSPYALLGCTALLAVSAIATSTSRYPEAKIAQLKPYTYYASAAYCAPEITLAWSCGESCDANPSFKPIASGGDGDDIQRWYVGYDNHLDTIIVAHQGLNMSNPKAFQTVLDFTPAELPRDVFPGLDRKGVVTHRGFAAAHSRATRDVMNAVEKGLSEHATKKITAVGHSLGAALSLLDAVHIKLKMPDLKVEVVAYGMPRVGNTAFADYVDENIKITRVNNKDDPVPIIPSTDFGYQHPSGELRIHDKGWISCDGQDNENPLCSAGSIASLFAGEIEDHMGPYDGLVIGCRPSLTSKPIVEPVVINEDTKPLESLNGTPRVENIVADPVADKNTPASTIAVAPQVPKDEL</sequence>
<keyword evidence="5" id="KW-0732">Signal</keyword>
<keyword evidence="1" id="KW-1015">Disulfide bond</keyword>
<dbReference type="EMBL" id="JASNQZ010000008">
    <property type="protein sequence ID" value="KAL0953907.1"/>
    <property type="molecule type" value="Genomic_DNA"/>
</dbReference>
<evidence type="ECO:0000256" key="5">
    <source>
        <dbReference type="SAM" id="SignalP"/>
    </source>
</evidence>
<dbReference type="PANTHER" id="PTHR45856">
    <property type="entry name" value="ALPHA/BETA-HYDROLASES SUPERFAMILY PROTEIN"/>
    <property type="match status" value="1"/>
</dbReference>
<dbReference type="CDD" id="cd00519">
    <property type="entry name" value="Lipase_3"/>
    <property type="match status" value="1"/>
</dbReference>
<comment type="caution">
    <text evidence="7">The sequence shown here is derived from an EMBL/GenBank/DDBJ whole genome shotgun (WGS) entry which is preliminary data.</text>
</comment>
<dbReference type="Gene3D" id="3.40.50.1820">
    <property type="entry name" value="alpha/beta hydrolase"/>
    <property type="match status" value="1"/>
</dbReference>
<evidence type="ECO:0000313" key="8">
    <source>
        <dbReference type="Proteomes" id="UP001556367"/>
    </source>
</evidence>
<dbReference type="Proteomes" id="UP001556367">
    <property type="component" value="Unassembled WGS sequence"/>
</dbReference>
<comment type="similarity">
    <text evidence="2">Belongs to the AB hydrolase superfamily. Lipase family. Class 3 subfamily.</text>
</comment>
<gene>
    <name evidence="7" type="ORF">HGRIS_005073</name>
</gene>
<feature type="chain" id="PRO_5046106411" description="Fungal lipase-type domain-containing protein" evidence="5">
    <location>
        <begin position="23"/>
        <end position="351"/>
    </location>
</feature>
<feature type="domain" description="Fungal lipase-type" evidence="6">
    <location>
        <begin position="107"/>
        <end position="233"/>
    </location>
</feature>
<proteinExistence type="inferred from homology"/>
<evidence type="ECO:0000256" key="1">
    <source>
        <dbReference type="ARBA" id="ARBA00023157"/>
    </source>
</evidence>
<organism evidence="7 8">
    <name type="scientific">Hohenbuehelia grisea</name>
    <dbReference type="NCBI Taxonomy" id="104357"/>
    <lineage>
        <taxon>Eukaryota</taxon>
        <taxon>Fungi</taxon>
        <taxon>Dikarya</taxon>
        <taxon>Basidiomycota</taxon>
        <taxon>Agaricomycotina</taxon>
        <taxon>Agaricomycetes</taxon>
        <taxon>Agaricomycetidae</taxon>
        <taxon>Agaricales</taxon>
        <taxon>Pleurotineae</taxon>
        <taxon>Pleurotaceae</taxon>
        <taxon>Hohenbuehelia</taxon>
    </lineage>
</organism>